<accession>A0A1M5IKB3</accession>
<proteinExistence type="inferred from homology"/>
<keyword evidence="5" id="KW-0560">Oxidoreductase</keyword>
<dbReference type="PANTHER" id="PTHR43884">
    <property type="entry name" value="ACYL-COA DEHYDROGENASE"/>
    <property type="match status" value="1"/>
</dbReference>
<keyword evidence="3 5" id="KW-0285">Flavoprotein</keyword>
<evidence type="ECO:0000259" key="8">
    <source>
        <dbReference type="Pfam" id="PF02771"/>
    </source>
</evidence>
<dbReference type="GO" id="GO:0033539">
    <property type="term" value="P:fatty acid beta-oxidation using acyl-CoA dehydrogenase"/>
    <property type="evidence" value="ECO:0007669"/>
    <property type="project" value="TreeGrafter"/>
</dbReference>
<evidence type="ECO:0000313" key="10">
    <source>
        <dbReference type="Proteomes" id="UP000189796"/>
    </source>
</evidence>
<dbReference type="GO" id="GO:0050660">
    <property type="term" value="F:flavin adenine dinucleotide binding"/>
    <property type="evidence" value="ECO:0007669"/>
    <property type="project" value="InterPro"/>
</dbReference>
<evidence type="ECO:0000256" key="5">
    <source>
        <dbReference type="RuleBase" id="RU362125"/>
    </source>
</evidence>
<evidence type="ECO:0000256" key="4">
    <source>
        <dbReference type="ARBA" id="ARBA00022827"/>
    </source>
</evidence>
<dbReference type="Pfam" id="PF00441">
    <property type="entry name" value="Acyl-CoA_dh_1"/>
    <property type="match status" value="1"/>
</dbReference>
<dbReference type="InterPro" id="IPR036250">
    <property type="entry name" value="AcylCo_DH-like_C"/>
</dbReference>
<evidence type="ECO:0000313" key="9">
    <source>
        <dbReference type="EMBL" id="SHG28804.1"/>
    </source>
</evidence>
<reference evidence="9 10" key="1">
    <citation type="submission" date="2016-11" db="EMBL/GenBank/DDBJ databases">
        <authorList>
            <person name="Jaros S."/>
            <person name="Januszkiewicz K."/>
            <person name="Wedrychowicz H."/>
        </authorList>
    </citation>
    <scope>NUCLEOTIDE SEQUENCE [LARGE SCALE GENOMIC DNA]</scope>
    <source>
        <strain evidence="9 10">GAS138</strain>
    </source>
</reference>
<dbReference type="AlphaFoldDB" id="A0A1M5IKB3"/>
<dbReference type="OrthoDB" id="2769798at2"/>
<evidence type="ECO:0000256" key="2">
    <source>
        <dbReference type="ARBA" id="ARBA00009347"/>
    </source>
</evidence>
<dbReference type="InterPro" id="IPR013786">
    <property type="entry name" value="AcylCoA_DH/ox_N"/>
</dbReference>
<dbReference type="InterPro" id="IPR009075">
    <property type="entry name" value="AcylCo_DH/oxidase_C"/>
</dbReference>
<dbReference type="InterPro" id="IPR006091">
    <property type="entry name" value="Acyl-CoA_Oxase/DH_mid-dom"/>
</dbReference>
<sequence>MAIDFRLTTEQQNLRETARDFAQNVLAPLVPDADATRDPHEAFAKTKPAYVESYKLGFAMGFLPKEYGGGSVSNLDLQLVAEEICAVDPGFATTLLVNGLGLMNVAWFGTDAEKEKWLRPACTDAKGEYLAGWVVSEAGGRPGGTANFDAPQPSPVGIGLTAELTNGEYVLNGRKYWPCNAGGWDKQGADVNVCIVRTDKTKGGKEGLSAIMVPRGAPGFRVEKVIDTMGHRLCQNNSLVFDNVRVPEENIISGTKGNGDLVISKAFTWSGPVAAIAAVGVARAAYEYTLEWAKGHTAGGAQPIMQHQHVGYLLSDVAMKIEAARYLSWKSAQYLDLYDSEGHVPGAWSKIFGGETCVEVVYTCMRIMGVNSYDRSHPLEKYMREALCFPIYDAGNIGMQRRKIHGVMAHDSFDPRALVDNKAMVFSKEMEGLDTSPNLVETGTPPEPHRVAA</sequence>
<dbReference type="RefSeq" id="WP_079600267.1">
    <property type="nucleotide sequence ID" value="NZ_LT670817.1"/>
</dbReference>
<name>A0A1M5IKB3_9BRAD</name>
<dbReference type="Gene3D" id="1.10.540.10">
    <property type="entry name" value="Acyl-CoA dehydrogenase/oxidase, N-terminal domain"/>
    <property type="match status" value="1"/>
</dbReference>
<feature type="domain" description="Acyl-CoA oxidase/dehydrogenase middle" evidence="7">
    <location>
        <begin position="161"/>
        <end position="244"/>
    </location>
</feature>
<evidence type="ECO:0000256" key="1">
    <source>
        <dbReference type="ARBA" id="ARBA00001974"/>
    </source>
</evidence>
<dbReference type="SUPFAM" id="SSF47203">
    <property type="entry name" value="Acyl-CoA dehydrogenase C-terminal domain-like"/>
    <property type="match status" value="1"/>
</dbReference>
<evidence type="ECO:0000259" key="7">
    <source>
        <dbReference type="Pfam" id="PF02770"/>
    </source>
</evidence>
<dbReference type="InterPro" id="IPR009100">
    <property type="entry name" value="AcylCoA_DH/oxidase_NM_dom_sf"/>
</dbReference>
<dbReference type="SUPFAM" id="SSF56645">
    <property type="entry name" value="Acyl-CoA dehydrogenase NM domain-like"/>
    <property type="match status" value="1"/>
</dbReference>
<evidence type="ECO:0000259" key="6">
    <source>
        <dbReference type="Pfam" id="PF00441"/>
    </source>
</evidence>
<feature type="domain" description="Acyl-CoA dehydrogenase/oxidase N-terminal" evidence="8">
    <location>
        <begin position="8"/>
        <end position="123"/>
    </location>
</feature>
<dbReference type="Pfam" id="PF02770">
    <property type="entry name" value="Acyl-CoA_dh_M"/>
    <property type="match status" value="1"/>
</dbReference>
<dbReference type="EMBL" id="LT670817">
    <property type="protein sequence ID" value="SHG28804.1"/>
    <property type="molecule type" value="Genomic_DNA"/>
</dbReference>
<keyword evidence="4 5" id="KW-0274">FAD</keyword>
<dbReference type="InterPro" id="IPR037069">
    <property type="entry name" value="AcylCoA_DH/ox_N_sf"/>
</dbReference>
<dbReference type="InterPro" id="IPR046373">
    <property type="entry name" value="Acyl-CoA_Oxase/DH_mid-dom_sf"/>
</dbReference>
<dbReference type="GO" id="GO:0003995">
    <property type="term" value="F:acyl-CoA dehydrogenase activity"/>
    <property type="evidence" value="ECO:0007669"/>
    <property type="project" value="TreeGrafter"/>
</dbReference>
<evidence type="ECO:0000256" key="3">
    <source>
        <dbReference type="ARBA" id="ARBA00022630"/>
    </source>
</evidence>
<dbReference type="Proteomes" id="UP000189796">
    <property type="component" value="Chromosome I"/>
</dbReference>
<organism evidence="9 10">
    <name type="scientific">Bradyrhizobium erythrophlei</name>
    <dbReference type="NCBI Taxonomy" id="1437360"/>
    <lineage>
        <taxon>Bacteria</taxon>
        <taxon>Pseudomonadati</taxon>
        <taxon>Pseudomonadota</taxon>
        <taxon>Alphaproteobacteria</taxon>
        <taxon>Hyphomicrobiales</taxon>
        <taxon>Nitrobacteraceae</taxon>
        <taxon>Bradyrhizobium</taxon>
    </lineage>
</organism>
<protein>
    <submittedName>
        <fullName evidence="9">Acyl-CoA dehydrogenase</fullName>
    </submittedName>
</protein>
<dbReference type="GO" id="GO:0046359">
    <property type="term" value="P:butyrate catabolic process"/>
    <property type="evidence" value="ECO:0007669"/>
    <property type="project" value="TreeGrafter"/>
</dbReference>
<dbReference type="Pfam" id="PF02771">
    <property type="entry name" value="Acyl-CoA_dh_N"/>
    <property type="match status" value="1"/>
</dbReference>
<dbReference type="Gene3D" id="1.20.140.10">
    <property type="entry name" value="Butyryl-CoA Dehydrogenase, subunit A, domain 3"/>
    <property type="match status" value="1"/>
</dbReference>
<dbReference type="PANTHER" id="PTHR43884:SF12">
    <property type="entry name" value="ISOVALERYL-COA DEHYDROGENASE, MITOCHONDRIAL-RELATED"/>
    <property type="match status" value="1"/>
</dbReference>
<dbReference type="Gene3D" id="2.40.110.10">
    <property type="entry name" value="Butyryl-CoA Dehydrogenase, subunit A, domain 2"/>
    <property type="match status" value="1"/>
</dbReference>
<comment type="similarity">
    <text evidence="2 5">Belongs to the acyl-CoA dehydrogenase family.</text>
</comment>
<gene>
    <name evidence="9" type="ORF">SAMN05443248_1022</name>
</gene>
<comment type="cofactor">
    <cofactor evidence="1 5">
        <name>FAD</name>
        <dbReference type="ChEBI" id="CHEBI:57692"/>
    </cofactor>
</comment>
<feature type="domain" description="Acyl-CoA dehydrogenase/oxidase C-terminal" evidence="6">
    <location>
        <begin position="258"/>
        <end position="405"/>
    </location>
</feature>